<keyword evidence="2" id="KW-1185">Reference proteome</keyword>
<comment type="caution">
    <text evidence="1">The sequence shown here is derived from an EMBL/GenBank/DDBJ whole genome shotgun (WGS) entry which is preliminary data.</text>
</comment>
<reference evidence="1 2" key="1">
    <citation type="submission" date="2024-05" db="EMBL/GenBank/DDBJ databases">
        <title>Genome sequencing and assembly of Indian major carp, Cirrhinus mrigala (Hamilton, 1822).</title>
        <authorList>
            <person name="Mohindra V."/>
            <person name="Chowdhury L.M."/>
            <person name="Lal K."/>
            <person name="Jena J.K."/>
        </authorList>
    </citation>
    <scope>NUCLEOTIDE SEQUENCE [LARGE SCALE GENOMIC DNA]</scope>
    <source>
        <strain evidence="1">CM1030</strain>
        <tissue evidence="1">Blood</tissue>
    </source>
</reference>
<name>A0ABD0R7Y6_CIRMR</name>
<evidence type="ECO:0000313" key="2">
    <source>
        <dbReference type="Proteomes" id="UP001529510"/>
    </source>
</evidence>
<accession>A0ABD0R7Y6</accession>
<proteinExistence type="predicted"/>
<gene>
    <name evidence="1" type="ORF">M9458_012056</name>
</gene>
<feature type="non-terminal residue" evidence="1">
    <location>
        <position position="1"/>
    </location>
</feature>
<sequence>EIVSEFESRLWMASVRQRCPLVRLAYVDIVRLIRGHCSQAFLAQLSSQLLQEIHRTPNILEVGSASFHQSAVNFLCGDPEWACQVWQRLANGNAVVRLSLVKGTVLQQVMEKALQ</sequence>
<evidence type="ECO:0000313" key="1">
    <source>
        <dbReference type="EMBL" id="KAL0193760.1"/>
    </source>
</evidence>
<dbReference type="Proteomes" id="UP001529510">
    <property type="component" value="Unassembled WGS sequence"/>
</dbReference>
<feature type="non-terminal residue" evidence="1">
    <location>
        <position position="115"/>
    </location>
</feature>
<dbReference type="AlphaFoldDB" id="A0ABD0R7Y6"/>
<protein>
    <submittedName>
        <fullName evidence="1">Uncharacterized protein</fullName>
    </submittedName>
</protein>
<organism evidence="1 2">
    <name type="scientific">Cirrhinus mrigala</name>
    <name type="common">Mrigala</name>
    <dbReference type="NCBI Taxonomy" id="683832"/>
    <lineage>
        <taxon>Eukaryota</taxon>
        <taxon>Metazoa</taxon>
        <taxon>Chordata</taxon>
        <taxon>Craniata</taxon>
        <taxon>Vertebrata</taxon>
        <taxon>Euteleostomi</taxon>
        <taxon>Actinopterygii</taxon>
        <taxon>Neopterygii</taxon>
        <taxon>Teleostei</taxon>
        <taxon>Ostariophysi</taxon>
        <taxon>Cypriniformes</taxon>
        <taxon>Cyprinidae</taxon>
        <taxon>Labeoninae</taxon>
        <taxon>Labeonini</taxon>
        <taxon>Cirrhinus</taxon>
    </lineage>
</organism>
<dbReference type="EMBL" id="JAMKFB020000005">
    <property type="protein sequence ID" value="KAL0193760.1"/>
    <property type="molecule type" value="Genomic_DNA"/>
</dbReference>